<reference evidence="4 5" key="1">
    <citation type="submission" date="2020-07" db="EMBL/GenBank/DDBJ databases">
        <title>Sequencing the genomes of 1000 actinobacteria strains.</title>
        <authorList>
            <person name="Klenk H.-P."/>
        </authorList>
    </citation>
    <scope>NUCLEOTIDE SEQUENCE [LARGE SCALE GENOMIC DNA]</scope>
    <source>
        <strain evidence="4 5">DSM 27576</strain>
    </source>
</reference>
<evidence type="ECO:0000259" key="3">
    <source>
        <dbReference type="Pfam" id="PF00881"/>
    </source>
</evidence>
<dbReference type="AlphaFoldDB" id="A0A7W3JPJ4"/>
<dbReference type="PANTHER" id="PTHR43673:SF10">
    <property type="entry name" value="NADH DEHYDROGENASE_NAD(P)H NITROREDUCTASE XCC3605-RELATED"/>
    <property type="match status" value="1"/>
</dbReference>
<dbReference type="SUPFAM" id="SSF55469">
    <property type="entry name" value="FMN-dependent nitroreductase-like"/>
    <property type="match status" value="1"/>
</dbReference>
<organism evidence="4 5">
    <name type="scientific">Microbacterium halimionae</name>
    <dbReference type="NCBI Taxonomy" id="1526413"/>
    <lineage>
        <taxon>Bacteria</taxon>
        <taxon>Bacillati</taxon>
        <taxon>Actinomycetota</taxon>
        <taxon>Actinomycetes</taxon>
        <taxon>Micrococcales</taxon>
        <taxon>Microbacteriaceae</taxon>
        <taxon>Microbacterium</taxon>
    </lineage>
</organism>
<protein>
    <submittedName>
        <fullName evidence="4">Nitroreductase</fullName>
    </submittedName>
</protein>
<dbReference type="CDD" id="cd02062">
    <property type="entry name" value="Nitro_FMN_reductase"/>
    <property type="match status" value="1"/>
</dbReference>
<sequence length="357" mass="41729">MLNTLKNIAKDLLAITWIRRIYELVNRIVLESFGSSRFLTHFWYFVSFLTFNREQSAVLRGRRDYYRNKRRDRLSHVELRRNIHRLEKGLIMRPRRDVFARDYITETIEFYEDAVAQHQSAPASMEASEMAWAHDVLAEYFRVSARTDATVEAARERFDSAHFIGEFSGKIPHVKEHLSDIEFDALERLVRQRRSVRWFEQKPVPRELFDKALLIARQAPTACNRLPYEFRIFDEPAAVRRVSSIPFGAAGYGDNIPSIVVVVGKLESYFSPRDRHAIYVDSSLAAMQFILGLETLGLSSTVINWPDFEPLERKMQKELKLRLSDRVVMLIAVGYADPEGQVPYSQKKELDTFRRFN</sequence>
<evidence type="ECO:0000256" key="2">
    <source>
        <dbReference type="ARBA" id="ARBA00023002"/>
    </source>
</evidence>
<evidence type="ECO:0000313" key="4">
    <source>
        <dbReference type="EMBL" id="MBA8816655.1"/>
    </source>
</evidence>
<keyword evidence="2" id="KW-0560">Oxidoreductase</keyword>
<dbReference type="EMBL" id="JACGWY010000002">
    <property type="protein sequence ID" value="MBA8816655.1"/>
    <property type="molecule type" value="Genomic_DNA"/>
</dbReference>
<dbReference type="InterPro" id="IPR000415">
    <property type="entry name" value="Nitroreductase-like"/>
</dbReference>
<accession>A0A7W3JPJ4</accession>
<evidence type="ECO:0000313" key="5">
    <source>
        <dbReference type="Proteomes" id="UP000526083"/>
    </source>
</evidence>
<dbReference type="Gene3D" id="3.40.109.10">
    <property type="entry name" value="NADH Oxidase"/>
    <property type="match status" value="1"/>
</dbReference>
<gene>
    <name evidence="4" type="ORF">FHX48_001728</name>
</gene>
<keyword evidence="5" id="KW-1185">Reference proteome</keyword>
<name>A0A7W3JPJ4_9MICO</name>
<dbReference type="InterPro" id="IPR029479">
    <property type="entry name" value="Nitroreductase"/>
</dbReference>
<evidence type="ECO:0000256" key="1">
    <source>
        <dbReference type="ARBA" id="ARBA00007118"/>
    </source>
</evidence>
<dbReference type="Pfam" id="PF00881">
    <property type="entry name" value="Nitroreductase"/>
    <property type="match status" value="2"/>
</dbReference>
<proteinExistence type="inferred from homology"/>
<feature type="domain" description="Nitroreductase" evidence="3">
    <location>
        <begin position="190"/>
        <end position="241"/>
    </location>
</feature>
<dbReference type="PANTHER" id="PTHR43673">
    <property type="entry name" value="NAD(P)H NITROREDUCTASE YDGI-RELATED"/>
    <property type="match status" value="1"/>
</dbReference>
<comment type="caution">
    <text evidence="4">The sequence shown here is derived from an EMBL/GenBank/DDBJ whole genome shotgun (WGS) entry which is preliminary data.</text>
</comment>
<dbReference type="Proteomes" id="UP000526083">
    <property type="component" value="Unassembled WGS sequence"/>
</dbReference>
<comment type="similarity">
    <text evidence="1">Belongs to the nitroreductase family.</text>
</comment>
<feature type="domain" description="Nitroreductase" evidence="3">
    <location>
        <begin position="255"/>
        <end position="335"/>
    </location>
</feature>
<dbReference type="GO" id="GO:0016491">
    <property type="term" value="F:oxidoreductase activity"/>
    <property type="evidence" value="ECO:0007669"/>
    <property type="project" value="UniProtKB-KW"/>
</dbReference>
<dbReference type="RefSeq" id="WP_167046981.1">
    <property type="nucleotide sequence ID" value="NZ_JAAOZB010000001.1"/>
</dbReference>